<feature type="transmembrane region" description="Helical" evidence="1">
    <location>
        <begin position="60"/>
        <end position="81"/>
    </location>
</feature>
<sequence>MGRRATSWGARIRTRLQSEVLRSTLAGLLAMAIIVPLWSVDIIDHTSASAQGVPTQWNDLLRAAEAAVLMIAWITFAGFYLGMTHIAFSHLPHSALHTVAARQYQRKISLLDQLKGAFTAEQLTIGAAGMAALFSILIAQSGEFRNSAPMIVLGLLTVACAWGLKVTSFALQYMRMHAVGEPIDFPLDEQPVFSDYITLAVLTSTLHGHNVEFRSSRGWKVQRRHTMLAFGFNTIILAMTISLLFGGLGSSG</sequence>
<dbReference type="EMBL" id="JAVKGR010000006">
    <property type="protein sequence ID" value="MDR8019322.1"/>
    <property type="molecule type" value="Genomic_DNA"/>
</dbReference>
<reference evidence="2 3" key="1">
    <citation type="submission" date="2023-09" db="EMBL/GenBank/DDBJ databases">
        <title>Description of three actinobacteria isolated from air of manufacturing shop in a pharmaceutical factory.</title>
        <authorList>
            <person name="Zhang D.-F."/>
        </authorList>
    </citation>
    <scope>NUCLEOTIDE SEQUENCE [LARGE SCALE GENOMIC DNA]</scope>
    <source>
        <strain evidence="2 3">LY-0111</strain>
    </source>
</reference>
<protein>
    <submittedName>
        <fullName evidence="2">DUF1345 domain-containing protein</fullName>
    </submittedName>
</protein>
<evidence type="ECO:0000256" key="1">
    <source>
        <dbReference type="SAM" id="Phobius"/>
    </source>
</evidence>
<keyword evidence="1" id="KW-0472">Membrane</keyword>
<evidence type="ECO:0000313" key="2">
    <source>
        <dbReference type="EMBL" id="MDR8019322.1"/>
    </source>
</evidence>
<name>A0ABU2DS28_9MICC</name>
<dbReference type="RefSeq" id="WP_310548309.1">
    <property type="nucleotide sequence ID" value="NZ_JAVKGR010000006.1"/>
</dbReference>
<feature type="transmembrane region" description="Helical" evidence="1">
    <location>
        <begin position="123"/>
        <end position="142"/>
    </location>
</feature>
<dbReference type="Proteomes" id="UP001251870">
    <property type="component" value="Unassembled WGS sequence"/>
</dbReference>
<accession>A0ABU2DS28</accession>
<organism evidence="2 3">
    <name type="scientific">Nesterenkonia aerolata</name>
    <dbReference type="NCBI Taxonomy" id="3074079"/>
    <lineage>
        <taxon>Bacteria</taxon>
        <taxon>Bacillati</taxon>
        <taxon>Actinomycetota</taxon>
        <taxon>Actinomycetes</taxon>
        <taxon>Micrococcales</taxon>
        <taxon>Micrococcaceae</taxon>
        <taxon>Nesterenkonia</taxon>
    </lineage>
</organism>
<evidence type="ECO:0000313" key="3">
    <source>
        <dbReference type="Proteomes" id="UP001251870"/>
    </source>
</evidence>
<feature type="transmembrane region" description="Helical" evidence="1">
    <location>
        <begin position="20"/>
        <end position="40"/>
    </location>
</feature>
<proteinExistence type="predicted"/>
<keyword evidence="1" id="KW-0812">Transmembrane</keyword>
<keyword evidence="1" id="KW-1133">Transmembrane helix</keyword>
<dbReference type="Pfam" id="PF07077">
    <property type="entry name" value="DUF1345"/>
    <property type="match status" value="1"/>
</dbReference>
<keyword evidence="3" id="KW-1185">Reference proteome</keyword>
<feature type="transmembrane region" description="Helical" evidence="1">
    <location>
        <begin position="227"/>
        <end position="248"/>
    </location>
</feature>
<feature type="transmembrane region" description="Helical" evidence="1">
    <location>
        <begin position="148"/>
        <end position="167"/>
    </location>
</feature>
<comment type="caution">
    <text evidence="2">The sequence shown here is derived from an EMBL/GenBank/DDBJ whole genome shotgun (WGS) entry which is preliminary data.</text>
</comment>
<gene>
    <name evidence="2" type="ORF">RIL96_07050</name>
</gene>
<dbReference type="InterPro" id="IPR009781">
    <property type="entry name" value="DUF1345"/>
</dbReference>